<dbReference type="PANTHER" id="PTHR31726">
    <property type="entry name" value="PROTEIN ICE2"/>
    <property type="match status" value="1"/>
</dbReference>
<evidence type="ECO:0000256" key="1">
    <source>
        <dbReference type="SAM" id="MobiDB-lite"/>
    </source>
</evidence>
<evidence type="ECO:0000313" key="4">
    <source>
        <dbReference type="Proteomes" id="UP001217754"/>
    </source>
</evidence>
<dbReference type="GO" id="GO:0005789">
    <property type="term" value="C:endoplasmic reticulum membrane"/>
    <property type="evidence" value="ECO:0007669"/>
    <property type="project" value="TreeGrafter"/>
</dbReference>
<organism evidence="3 4">
    <name type="scientific">Malassezia japonica</name>
    <dbReference type="NCBI Taxonomy" id="223818"/>
    <lineage>
        <taxon>Eukaryota</taxon>
        <taxon>Fungi</taxon>
        <taxon>Dikarya</taxon>
        <taxon>Basidiomycota</taxon>
        <taxon>Ustilaginomycotina</taxon>
        <taxon>Malasseziomycetes</taxon>
        <taxon>Malasseziales</taxon>
        <taxon>Malasseziaceae</taxon>
        <taxon>Malassezia</taxon>
    </lineage>
</organism>
<feature type="transmembrane region" description="Helical" evidence="2">
    <location>
        <begin position="591"/>
        <end position="611"/>
    </location>
</feature>
<keyword evidence="2" id="KW-0812">Transmembrane</keyword>
<dbReference type="RefSeq" id="XP_060121192.1">
    <property type="nucleotide sequence ID" value="XM_060265209.1"/>
</dbReference>
<reference evidence="3" key="1">
    <citation type="submission" date="2023-03" db="EMBL/GenBank/DDBJ databases">
        <title>Mating type loci evolution in Malassezia.</title>
        <authorList>
            <person name="Coelho M.A."/>
        </authorList>
    </citation>
    <scope>NUCLEOTIDE SEQUENCE</scope>
    <source>
        <strain evidence="3">CBS 9431</strain>
    </source>
</reference>
<dbReference type="EMBL" id="CP119959">
    <property type="protein sequence ID" value="WFD38295.1"/>
    <property type="molecule type" value="Genomic_DNA"/>
</dbReference>
<dbReference type="GO" id="GO:0000921">
    <property type="term" value="P:septin ring assembly"/>
    <property type="evidence" value="ECO:0007669"/>
    <property type="project" value="TreeGrafter"/>
</dbReference>
<evidence type="ECO:0000313" key="3">
    <source>
        <dbReference type="EMBL" id="WFD38295.1"/>
    </source>
</evidence>
<gene>
    <name evidence="3" type="ORF">MJAP1_001246</name>
</gene>
<dbReference type="Pfam" id="PF08426">
    <property type="entry name" value="ICE2"/>
    <property type="match status" value="3"/>
</dbReference>
<feature type="transmembrane region" description="Helical" evidence="2">
    <location>
        <begin position="270"/>
        <end position="292"/>
    </location>
</feature>
<dbReference type="GO" id="GO:0032541">
    <property type="term" value="C:cortical endoplasmic reticulum"/>
    <property type="evidence" value="ECO:0007669"/>
    <property type="project" value="TreeGrafter"/>
</dbReference>
<name>A0AAF0J9K9_9BASI</name>
<keyword evidence="2" id="KW-1133">Transmembrane helix</keyword>
<dbReference type="GO" id="GO:0048309">
    <property type="term" value="P:endoplasmic reticulum inheritance"/>
    <property type="evidence" value="ECO:0007669"/>
    <property type="project" value="TreeGrafter"/>
</dbReference>
<evidence type="ECO:0000256" key="2">
    <source>
        <dbReference type="SAM" id="Phobius"/>
    </source>
</evidence>
<sequence length="623" mass="69220">MHVVRQAGVVVQSAGRILSLLQLVFFLPLSLEHNRDTFLAFSASLAAFYMLLSTMRIVTQGSWLVYVTRAVSMTQNLVIPMLLFLCARLYSPEPSQSPLIEALRKSGTHAPPWSASLARAFPTSEVHVFLRSVLPASYTEGDDGIVYPGWLEHALVYVLGAGQYILSQVPDWWYSLLLYMSPVFSLLEGLSSLLVIQSFAHLSRWLINDSESGKRRPWQGSVIMRKLLSFGLEPSEAWQLLFLLLSATVYVLSAMALYMCFDGATDGRSIAASAIGASLASTLWISAIAFAIRKANVVETSLMFAYVVFNIYQLSTSLGLGADPLQMVRNFKASRIEKQVPLLLAQSTSAMFDRLVDAVEHSLYVLSAANEVLPTTVIVSLVYRLMVLYSAIRVLPRLNAHNGYDSRRDVLWRRRNQQWSEEKLAKAAQHEKELDEAAQRLKEPKEGGDAPSMPPKEDAPPEPLKESAPPATDDASPAKDDASPDQDDDALPAKDDAPPSEADPKLSTLLLNAKEPGSEDEHEVAAYVEQAKPARPVDAVRETAARAEDALRRIDTEPRGSTVLKVLVTYSRFILIAVYSHLLLLDQNHQTYWRLLTVFFTLGLWSVELLLSKEDSYLVSMYE</sequence>
<feature type="transmembrane region" description="Helical" evidence="2">
    <location>
        <begin position="304"/>
        <end position="322"/>
    </location>
</feature>
<dbReference type="Proteomes" id="UP001217754">
    <property type="component" value="Chromosome 2"/>
</dbReference>
<dbReference type="PANTHER" id="PTHR31726:SF2">
    <property type="entry name" value="PROTEIN ICE2"/>
    <property type="match status" value="1"/>
</dbReference>
<keyword evidence="4" id="KW-1185">Reference proteome</keyword>
<feature type="compositionally biased region" description="Basic and acidic residues" evidence="1">
    <location>
        <begin position="455"/>
        <end position="465"/>
    </location>
</feature>
<proteinExistence type="predicted"/>
<dbReference type="GeneID" id="85224895"/>
<protein>
    <submittedName>
        <fullName evidence="3">Uncharacterized protein</fullName>
    </submittedName>
</protein>
<dbReference type="GO" id="GO:0097038">
    <property type="term" value="C:perinuclear endoplasmic reticulum"/>
    <property type="evidence" value="ECO:0007669"/>
    <property type="project" value="TreeGrafter"/>
</dbReference>
<feature type="region of interest" description="Disordered" evidence="1">
    <location>
        <begin position="440"/>
        <end position="505"/>
    </location>
</feature>
<feature type="transmembrane region" description="Helical" evidence="2">
    <location>
        <begin position="37"/>
        <end position="58"/>
    </location>
</feature>
<keyword evidence="2" id="KW-0472">Membrane</keyword>
<dbReference type="InterPro" id="IPR013635">
    <property type="entry name" value="Ice2"/>
</dbReference>
<feature type="transmembrane region" description="Helical" evidence="2">
    <location>
        <begin position="237"/>
        <end position="258"/>
    </location>
</feature>
<accession>A0AAF0J9K9</accession>
<feature type="transmembrane region" description="Helical" evidence="2">
    <location>
        <begin position="172"/>
        <end position="196"/>
    </location>
</feature>
<feature type="transmembrane region" description="Helical" evidence="2">
    <location>
        <begin position="7"/>
        <end position="31"/>
    </location>
</feature>
<feature type="transmembrane region" description="Helical" evidence="2">
    <location>
        <begin position="562"/>
        <end position="585"/>
    </location>
</feature>
<dbReference type="AlphaFoldDB" id="A0AAF0J9K9"/>